<keyword evidence="1" id="KW-0812">Transmembrane</keyword>
<keyword evidence="1" id="KW-0472">Membrane</keyword>
<keyword evidence="1" id="KW-1133">Transmembrane helix</keyword>
<dbReference type="KEGG" id="lfa:LFA_2464"/>
<sequence>MNDRLHRWFSTLSQYSKALYASFYSFVLYADVVKRWYGLGIGYLLFLIILGAIPLSGRVIVAFNHFFNEEILFPIQSIPPLTMQNGEITYNQPMPYLIKNNKGEVVSIIDTTGTVSDMNQAYPQLTVLITKNKMIIRPPSYKQFLGLAKDNIGNPIYTRTFDKGLNGLLSGEEWINSTGISRLNTLMQILIFPSVTLFYFGVFGVMLLLLSALVQLYSDIFFSFKLPFKASCRLLAVAATPTLVLFFFMRCGNFAVPGMSLVYGVLVLSYISYGLYSVKRLTV</sequence>
<protein>
    <recommendedName>
        <fullName evidence="4">DUF1189 domain-containing protein</fullName>
    </recommendedName>
</protein>
<evidence type="ECO:0008006" key="4">
    <source>
        <dbReference type="Google" id="ProtNLM"/>
    </source>
</evidence>
<dbReference type="InterPro" id="IPR009574">
    <property type="entry name" value="DUF1189"/>
</dbReference>
<dbReference type="HOGENOM" id="CLU_955782_0_0_6"/>
<gene>
    <name evidence="2" type="ORF">LFA_2464</name>
</gene>
<accession>A0A098G761</accession>
<evidence type="ECO:0000313" key="3">
    <source>
        <dbReference type="Proteomes" id="UP000032430"/>
    </source>
</evidence>
<organism evidence="2 3">
    <name type="scientific">Legionella fallonii LLAP-10</name>
    <dbReference type="NCBI Taxonomy" id="1212491"/>
    <lineage>
        <taxon>Bacteria</taxon>
        <taxon>Pseudomonadati</taxon>
        <taxon>Pseudomonadota</taxon>
        <taxon>Gammaproteobacteria</taxon>
        <taxon>Legionellales</taxon>
        <taxon>Legionellaceae</taxon>
        <taxon>Legionella</taxon>
    </lineage>
</organism>
<evidence type="ECO:0000313" key="2">
    <source>
        <dbReference type="EMBL" id="CEG57836.1"/>
    </source>
</evidence>
<dbReference type="Pfam" id="PF06691">
    <property type="entry name" value="DUF1189"/>
    <property type="match status" value="1"/>
</dbReference>
<feature type="transmembrane region" description="Helical" evidence="1">
    <location>
        <begin position="260"/>
        <end position="278"/>
    </location>
</feature>
<dbReference type="Proteomes" id="UP000032430">
    <property type="component" value="Chromosome I"/>
</dbReference>
<dbReference type="EMBL" id="LN614827">
    <property type="protein sequence ID" value="CEG57836.1"/>
    <property type="molecule type" value="Genomic_DNA"/>
</dbReference>
<evidence type="ECO:0000256" key="1">
    <source>
        <dbReference type="SAM" id="Phobius"/>
    </source>
</evidence>
<dbReference type="AlphaFoldDB" id="A0A098G761"/>
<name>A0A098G761_9GAMM</name>
<reference evidence="3" key="1">
    <citation type="submission" date="2014-09" db="EMBL/GenBank/DDBJ databases">
        <authorList>
            <person name="Gomez-Valero L."/>
        </authorList>
    </citation>
    <scope>NUCLEOTIDE SEQUENCE [LARGE SCALE GENOMIC DNA]</scope>
    <source>
        <strain evidence="3">ATCC700992</strain>
    </source>
</reference>
<dbReference type="RefSeq" id="WP_045096261.1">
    <property type="nucleotide sequence ID" value="NZ_LN614827.1"/>
</dbReference>
<feature type="transmembrane region" description="Helical" evidence="1">
    <location>
        <begin position="189"/>
        <end position="214"/>
    </location>
</feature>
<dbReference type="OrthoDB" id="5634807at2"/>
<proteinExistence type="predicted"/>
<keyword evidence="3" id="KW-1185">Reference proteome</keyword>
<dbReference type="STRING" id="1212491.LFA_2464"/>
<feature type="transmembrane region" description="Helical" evidence="1">
    <location>
        <begin position="226"/>
        <end position="248"/>
    </location>
</feature>
<feature type="transmembrane region" description="Helical" evidence="1">
    <location>
        <begin position="36"/>
        <end position="55"/>
    </location>
</feature>